<dbReference type="EMBL" id="LR797157">
    <property type="protein sequence ID" value="CAB4190803.1"/>
    <property type="molecule type" value="Genomic_DNA"/>
</dbReference>
<name>A0A6J5PMB7_9CAUD</name>
<evidence type="ECO:0000313" key="5">
    <source>
        <dbReference type="EMBL" id="CAB4190803.1"/>
    </source>
</evidence>
<organism evidence="2">
    <name type="scientific">uncultured Caudovirales phage</name>
    <dbReference type="NCBI Taxonomy" id="2100421"/>
    <lineage>
        <taxon>Viruses</taxon>
        <taxon>Duplodnaviria</taxon>
        <taxon>Heunggongvirae</taxon>
        <taxon>Uroviricota</taxon>
        <taxon>Caudoviricetes</taxon>
        <taxon>Peduoviridae</taxon>
        <taxon>Maltschvirus</taxon>
        <taxon>Maltschvirus maltsch</taxon>
    </lineage>
</organism>
<evidence type="ECO:0000313" key="4">
    <source>
        <dbReference type="EMBL" id="CAB4182209.1"/>
    </source>
</evidence>
<dbReference type="EMBL" id="LR796860">
    <property type="protein sequence ID" value="CAB4171116.1"/>
    <property type="molecule type" value="Genomic_DNA"/>
</dbReference>
<evidence type="ECO:0000259" key="1">
    <source>
        <dbReference type="Pfam" id="PF19835"/>
    </source>
</evidence>
<dbReference type="EMBL" id="LR797518">
    <property type="protein sequence ID" value="CAB4222365.1"/>
    <property type="molecule type" value="Genomic_DNA"/>
</dbReference>
<dbReference type="EMBL" id="LR796945">
    <property type="protein sequence ID" value="CAB4177029.1"/>
    <property type="molecule type" value="Genomic_DNA"/>
</dbReference>
<dbReference type="Gene3D" id="3.40.1440.10">
    <property type="entry name" value="GIY-YIG endonuclease"/>
    <property type="match status" value="1"/>
</dbReference>
<protein>
    <recommendedName>
        <fullName evidence="1">Putative endonuclease SegE-like GIY-YIG domain-containing protein</fullName>
    </recommendedName>
</protein>
<evidence type="ECO:0000313" key="6">
    <source>
        <dbReference type="EMBL" id="CAB4211152.1"/>
    </source>
</evidence>
<dbReference type="EMBL" id="LR797021">
    <property type="protein sequence ID" value="CAB4182209.1"/>
    <property type="molecule type" value="Genomic_DNA"/>
</dbReference>
<gene>
    <name evidence="4" type="ORF">UFOVP1065_174</name>
    <name evidence="5" type="ORF">UFOVP1198_143</name>
    <name evidence="6" type="ORF">UFOVP1418_135</name>
    <name evidence="8" type="ORF">UFOVP1524_15</name>
    <name evidence="7" type="ORF">UFOVP1651_15</name>
    <name evidence="2" type="ORF">UFOVP908_226</name>
    <name evidence="3" type="ORF">UFOVP990_143</name>
</gene>
<evidence type="ECO:0000313" key="2">
    <source>
        <dbReference type="EMBL" id="CAB4171116.1"/>
    </source>
</evidence>
<evidence type="ECO:0000313" key="7">
    <source>
        <dbReference type="EMBL" id="CAB4222365.1"/>
    </source>
</evidence>
<dbReference type="EMBL" id="LR797369">
    <property type="protein sequence ID" value="CAB4211152.1"/>
    <property type="molecule type" value="Genomic_DNA"/>
</dbReference>
<dbReference type="Pfam" id="PF19835">
    <property type="entry name" value="SegE_GIY-YIG"/>
    <property type="match status" value="1"/>
</dbReference>
<evidence type="ECO:0000313" key="3">
    <source>
        <dbReference type="EMBL" id="CAB4177029.1"/>
    </source>
</evidence>
<dbReference type="InterPro" id="IPR035901">
    <property type="entry name" value="GIY-YIG_endonuc_sf"/>
</dbReference>
<sequence>MWYYENKEISDEDIKEYTGFVYCITNLTNNKSYIGKKLFVSTRTKTLKGKRKKVKLDSGWRDYYGSNALLKADVEALGADKFRRDILHLCKSKGTANYLEMREQIDRRVLESDQWYNDWIMVKVSRSHIKL</sequence>
<feature type="domain" description="Putative endonuclease SegE-like GIY-YIG" evidence="1">
    <location>
        <begin position="2"/>
        <end position="120"/>
    </location>
</feature>
<dbReference type="EMBL" id="LR798378">
    <property type="protein sequence ID" value="CAB5227636.1"/>
    <property type="molecule type" value="Genomic_DNA"/>
</dbReference>
<accession>A0A6J5PMB7</accession>
<evidence type="ECO:0000313" key="8">
    <source>
        <dbReference type="EMBL" id="CAB5227636.1"/>
    </source>
</evidence>
<proteinExistence type="predicted"/>
<dbReference type="InterPro" id="IPR045566">
    <property type="entry name" value="SegE-like_GIY-YIG"/>
</dbReference>
<reference evidence="2" key="1">
    <citation type="submission" date="2020-05" db="EMBL/GenBank/DDBJ databases">
        <authorList>
            <person name="Chiriac C."/>
            <person name="Salcher M."/>
            <person name="Ghai R."/>
            <person name="Kavagutti S V."/>
        </authorList>
    </citation>
    <scope>NUCLEOTIDE SEQUENCE</scope>
</reference>